<evidence type="ECO:0000313" key="1">
    <source>
        <dbReference type="EMBL" id="MCD2491562.1"/>
    </source>
</evidence>
<evidence type="ECO:0000313" key="2">
    <source>
        <dbReference type="Proteomes" id="UP001299265"/>
    </source>
</evidence>
<dbReference type="Pfam" id="PF11756">
    <property type="entry name" value="YgbA_NO"/>
    <property type="match status" value="1"/>
</dbReference>
<dbReference type="EMBL" id="JAJNOR010000001">
    <property type="protein sequence ID" value="MCD2491562.1"/>
    <property type="molecule type" value="Genomic_DNA"/>
</dbReference>
<gene>
    <name evidence="1" type="ORF">LQE92_02825</name>
</gene>
<accession>A0AAP2W976</accession>
<dbReference type="Proteomes" id="UP001299265">
    <property type="component" value="Unassembled WGS sequence"/>
</dbReference>
<protein>
    <submittedName>
        <fullName evidence="1">Nitrous oxide-stimulated promoter family protein</fullName>
    </submittedName>
</protein>
<dbReference type="InterPro" id="IPR020483">
    <property type="entry name" value="Uncharacterised_YgbA"/>
</dbReference>
<organism evidence="1 2">
    <name type="scientific">Lientehia hominis</name>
    <dbReference type="NCBI Taxonomy" id="2897778"/>
    <lineage>
        <taxon>Bacteria</taxon>
        <taxon>Bacillati</taxon>
        <taxon>Bacillota</taxon>
        <taxon>Clostridia</taxon>
        <taxon>Lachnospirales</taxon>
        <taxon>Lachnospiraceae</taxon>
        <taxon>Lientehia</taxon>
    </lineage>
</organism>
<comment type="caution">
    <text evidence="1">The sequence shown here is derived from an EMBL/GenBank/DDBJ whole genome shotgun (WGS) entry which is preliminary data.</text>
</comment>
<keyword evidence="2" id="KW-1185">Reference proteome</keyword>
<dbReference type="AlphaFoldDB" id="A0AAP2W976"/>
<proteinExistence type="predicted"/>
<reference evidence="1 2" key="1">
    <citation type="submission" date="2021-11" db="EMBL/GenBank/DDBJ databases">
        <title>Lacrimispora sp. nov. NSJ-141 isolated from human feces.</title>
        <authorList>
            <person name="Abdugheni R."/>
        </authorList>
    </citation>
    <scope>NUCLEOTIDE SEQUENCE [LARGE SCALE GENOMIC DNA]</scope>
    <source>
        <strain evidence="1 2">NSJ-141</strain>
    </source>
</reference>
<dbReference type="NCBIfam" id="NF007714">
    <property type="entry name" value="PRK10410.1-2"/>
    <property type="match status" value="1"/>
</dbReference>
<sequence length="106" mass="12839">MKRQKEEETVSCMISIYCRGKHKQKTLCPECRELLDYAELRLSKCPHGDQKPFCSNCRIHCYKPDKKEKIRQVMRYAGPRMLFYHPVIALRHMAEMRKDRRKQKHD</sequence>
<dbReference type="RefSeq" id="WP_231061487.1">
    <property type="nucleotide sequence ID" value="NZ_JAJNOR010000001.1"/>
</dbReference>
<name>A0AAP2W976_9FIRM</name>